<reference evidence="2" key="1">
    <citation type="journal article" date="2017" name="Genome Biol.">
        <title>Comparative genomics reveals high biological diversity and specific adaptations in the industrially and medically important fungal genus Aspergillus.</title>
        <authorList>
            <person name="de Vries R.P."/>
            <person name="Riley R."/>
            <person name="Wiebenga A."/>
            <person name="Aguilar-Osorio G."/>
            <person name="Amillis S."/>
            <person name="Uchima C.A."/>
            <person name="Anderluh G."/>
            <person name="Asadollahi M."/>
            <person name="Askin M."/>
            <person name="Barry K."/>
            <person name="Battaglia E."/>
            <person name="Bayram O."/>
            <person name="Benocci T."/>
            <person name="Braus-Stromeyer S.A."/>
            <person name="Caldana C."/>
            <person name="Canovas D."/>
            <person name="Cerqueira G.C."/>
            <person name="Chen F."/>
            <person name="Chen W."/>
            <person name="Choi C."/>
            <person name="Clum A."/>
            <person name="Dos Santos R.A."/>
            <person name="Damasio A.R."/>
            <person name="Diallinas G."/>
            <person name="Emri T."/>
            <person name="Fekete E."/>
            <person name="Flipphi M."/>
            <person name="Freyberg S."/>
            <person name="Gallo A."/>
            <person name="Gournas C."/>
            <person name="Habgood R."/>
            <person name="Hainaut M."/>
            <person name="Harispe M.L."/>
            <person name="Henrissat B."/>
            <person name="Hilden K.S."/>
            <person name="Hope R."/>
            <person name="Hossain A."/>
            <person name="Karabika E."/>
            <person name="Karaffa L."/>
            <person name="Karanyi Z."/>
            <person name="Krasevec N."/>
            <person name="Kuo A."/>
            <person name="Kusch H."/>
            <person name="LaButti K."/>
            <person name="Lagendijk E.L."/>
            <person name="Lapidus A."/>
            <person name="Levasseur A."/>
            <person name="Lindquist E."/>
            <person name="Lipzen A."/>
            <person name="Logrieco A.F."/>
            <person name="MacCabe A."/>
            <person name="Maekelae M.R."/>
            <person name="Malavazi I."/>
            <person name="Melin P."/>
            <person name="Meyer V."/>
            <person name="Mielnichuk N."/>
            <person name="Miskei M."/>
            <person name="Molnar A.P."/>
            <person name="Mule G."/>
            <person name="Ngan C.Y."/>
            <person name="Orejas M."/>
            <person name="Orosz E."/>
            <person name="Ouedraogo J.P."/>
            <person name="Overkamp K.M."/>
            <person name="Park H.-S."/>
            <person name="Perrone G."/>
            <person name="Piumi F."/>
            <person name="Punt P.J."/>
            <person name="Ram A.F."/>
            <person name="Ramon A."/>
            <person name="Rauscher S."/>
            <person name="Record E."/>
            <person name="Riano-Pachon D.M."/>
            <person name="Robert V."/>
            <person name="Roehrig J."/>
            <person name="Ruller R."/>
            <person name="Salamov A."/>
            <person name="Salih N.S."/>
            <person name="Samson R.A."/>
            <person name="Sandor E."/>
            <person name="Sanguinetti M."/>
            <person name="Schuetze T."/>
            <person name="Sepcic K."/>
            <person name="Shelest E."/>
            <person name="Sherlock G."/>
            <person name="Sophianopoulou V."/>
            <person name="Squina F.M."/>
            <person name="Sun H."/>
            <person name="Susca A."/>
            <person name="Todd R.B."/>
            <person name="Tsang A."/>
            <person name="Unkles S.E."/>
            <person name="van de Wiele N."/>
            <person name="van Rossen-Uffink D."/>
            <person name="Oliveira J.V."/>
            <person name="Vesth T.C."/>
            <person name="Visser J."/>
            <person name="Yu J.-H."/>
            <person name="Zhou M."/>
            <person name="Andersen M.R."/>
            <person name="Archer D.B."/>
            <person name="Baker S.E."/>
            <person name="Benoit I."/>
            <person name="Brakhage A.A."/>
            <person name="Braus G.H."/>
            <person name="Fischer R."/>
            <person name="Frisvad J.C."/>
            <person name="Goldman G.H."/>
            <person name="Houbraken J."/>
            <person name="Oakley B."/>
            <person name="Pocsi I."/>
            <person name="Scazzocchio C."/>
            <person name="Seiboth B."/>
            <person name="vanKuyk P.A."/>
            <person name="Wortman J."/>
            <person name="Dyer P.S."/>
            <person name="Grigoriev I.V."/>
        </authorList>
    </citation>
    <scope>NUCLEOTIDE SEQUENCE [LARGE SCALE GENOMIC DNA]</scope>
    <source>
        <strain evidence="2">CBS 101740 / IMI 381727 / IBT 21946</strain>
    </source>
</reference>
<organism evidence="1 2">
    <name type="scientific">Aspergillus brasiliensis (strain CBS 101740 / IMI 381727 / IBT 21946)</name>
    <dbReference type="NCBI Taxonomy" id="767769"/>
    <lineage>
        <taxon>Eukaryota</taxon>
        <taxon>Fungi</taxon>
        <taxon>Dikarya</taxon>
        <taxon>Ascomycota</taxon>
        <taxon>Pezizomycotina</taxon>
        <taxon>Eurotiomycetes</taxon>
        <taxon>Eurotiomycetidae</taxon>
        <taxon>Eurotiales</taxon>
        <taxon>Aspergillaceae</taxon>
        <taxon>Aspergillus</taxon>
        <taxon>Aspergillus subgen. Circumdati</taxon>
    </lineage>
</organism>
<protein>
    <submittedName>
        <fullName evidence="1">Uncharacterized protein</fullName>
    </submittedName>
</protein>
<dbReference type="Proteomes" id="UP000184499">
    <property type="component" value="Unassembled WGS sequence"/>
</dbReference>
<evidence type="ECO:0000313" key="2">
    <source>
        <dbReference type="Proteomes" id="UP000184499"/>
    </source>
</evidence>
<dbReference type="GeneID" id="93576021"/>
<dbReference type="VEuPathDB" id="FungiDB:ASPBRDRAFT_36585"/>
<dbReference type="EMBL" id="KV878679">
    <property type="protein sequence ID" value="OJJ77358.1"/>
    <property type="molecule type" value="Genomic_DNA"/>
</dbReference>
<name>A0A1L9V0B4_ASPBC</name>
<keyword evidence="2" id="KW-1185">Reference proteome</keyword>
<proteinExistence type="predicted"/>
<evidence type="ECO:0000313" key="1">
    <source>
        <dbReference type="EMBL" id="OJJ77358.1"/>
    </source>
</evidence>
<accession>A0A1L9V0B4</accession>
<dbReference type="RefSeq" id="XP_067484605.1">
    <property type="nucleotide sequence ID" value="XM_067623533.1"/>
</dbReference>
<sequence>MGTFLRKKERKIFLCRVFIPFQRLLSLLRLQLGQVPHPDKAKGGKKIEKNVKGKSGLIFIGTCAFLSPARYSGTLFR</sequence>
<dbReference type="AlphaFoldDB" id="A0A1L9V0B4"/>
<gene>
    <name evidence="1" type="ORF">ASPBRDRAFT_36585</name>
</gene>